<name>A0AAD2D3M2_EUPCR</name>
<protein>
    <submittedName>
        <fullName evidence="1">Uncharacterized protein</fullName>
    </submittedName>
</protein>
<dbReference type="AlphaFoldDB" id="A0AAD2D3M2"/>
<evidence type="ECO:0000313" key="1">
    <source>
        <dbReference type="EMBL" id="CAI2379819.1"/>
    </source>
</evidence>
<organism evidence="1 2">
    <name type="scientific">Euplotes crassus</name>
    <dbReference type="NCBI Taxonomy" id="5936"/>
    <lineage>
        <taxon>Eukaryota</taxon>
        <taxon>Sar</taxon>
        <taxon>Alveolata</taxon>
        <taxon>Ciliophora</taxon>
        <taxon>Intramacronucleata</taxon>
        <taxon>Spirotrichea</taxon>
        <taxon>Hypotrichia</taxon>
        <taxon>Euplotida</taxon>
        <taxon>Euplotidae</taxon>
        <taxon>Moneuplotes</taxon>
    </lineage>
</organism>
<gene>
    <name evidence="1" type="ORF">ECRASSUSDP1_LOCUS21237</name>
</gene>
<keyword evidence="2" id="KW-1185">Reference proteome</keyword>
<proteinExistence type="predicted"/>
<evidence type="ECO:0000313" key="2">
    <source>
        <dbReference type="Proteomes" id="UP001295684"/>
    </source>
</evidence>
<dbReference type="EMBL" id="CAMPGE010021688">
    <property type="protein sequence ID" value="CAI2379819.1"/>
    <property type="molecule type" value="Genomic_DNA"/>
</dbReference>
<accession>A0AAD2D3M2</accession>
<comment type="caution">
    <text evidence="1">The sequence shown here is derived from an EMBL/GenBank/DDBJ whole genome shotgun (WGS) entry which is preliminary data.</text>
</comment>
<sequence length="237" mass="27155">MKREQFEQFSQAMSGLMSVDQETVENKIIEVMNRSKAKSKHQHFFDIEHNLGKDQSHEDVCTQHILAEIFGFRKNNKFNEAYLLEKLVEKYEDISEQQEDPSSSSKLLLLLLLKDHANDIIESGPIETERSYSSSASKSTVDSDADKFNYDNNINKALVKEFIDKDEESTEYFPQIDKFTISDKPFACETQFMVNGMFKNSSVTKAQGTRLEGLSTSELLGIDASKNKFFKLCDDKL</sequence>
<reference evidence="1" key="1">
    <citation type="submission" date="2023-07" db="EMBL/GenBank/DDBJ databases">
        <authorList>
            <consortium name="AG Swart"/>
            <person name="Singh M."/>
            <person name="Singh A."/>
            <person name="Seah K."/>
            <person name="Emmerich C."/>
        </authorList>
    </citation>
    <scope>NUCLEOTIDE SEQUENCE</scope>
    <source>
        <strain evidence="1">DP1</strain>
    </source>
</reference>
<dbReference type="Proteomes" id="UP001295684">
    <property type="component" value="Unassembled WGS sequence"/>
</dbReference>